<dbReference type="AlphaFoldDB" id="I4CC13"/>
<feature type="signal peptide" evidence="1">
    <location>
        <begin position="1"/>
        <end position="25"/>
    </location>
</feature>
<dbReference type="eggNOG" id="COG4314">
    <property type="taxonomic scope" value="Bacteria"/>
</dbReference>
<evidence type="ECO:0000256" key="1">
    <source>
        <dbReference type="SAM" id="SignalP"/>
    </source>
</evidence>
<dbReference type="PANTHER" id="PTHR41247:SF1">
    <property type="entry name" value="HTH-TYPE TRANSCRIPTIONAL REPRESSOR YCNK"/>
    <property type="match status" value="1"/>
</dbReference>
<name>I4CC13_DESTA</name>
<dbReference type="InterPro" id="IPR008719">
    <property type="entry name" value="N2O_reductase_NosL"/>
</dbReference>
<sequence>MNIGMKKRAVVMSLVFSFFASLVSAATIDLPDGSKLDLSQTCPVCDMKLESSELGVAAIVFEDGKVVGFDAAGDLFRYYFTHEKYHSDSAKIKNVYVTDYGTKKLIDAKQAIYVLGAKLKAAMGPEAFPFADKAAAEKFKSDHNGKKIASFSEVSLEDLTVKKKTLKMDRGHNH</sequence>
<dbReference type="Gene3D" id="3.30.70.2050">
    <property type="match status" value="1"/>
</dbReference>
<accession>I4CC13</accession>
<organism evidence="2 3">
    <name type="scientific">Desulfomonile tiedjei (strain ATCC 49306 / DSM 6799 / DCB-1)</name>
    <dbReference type="NCBI Taxonomy" id="706587"/>
    <lineage>
        <taxon>Bacteria</taxon>
        <taxon>Pseudomonadati</taxon>
        <taxon>Thermodesulfobacteriota</taxon>
        <taxon>Desulfomonilia</taxon>
        <taxon>Desulfomonilales</taxon>
        <taxon>Desulfomonilaceae</taxon>
        <taxon>Desulfomonile</taxon>
    </lineage>
</organism>
<reference evidence="3" key="1">
    <citation type="submission" date="2012-06" db="EMBL/GenBank/DDBJ databases">
        <title>Complete sequence of chromosome of Desulfomonile tiedjei DSM 6799.</title>
        <authorList>
            <person name="Lucas S."/>
            <person name="Copeland A."/>
            <person name="Lapidus A."/>
            <person name="Glavina del Rio T."/>
            <person name="Dalin E."/>
            <person name="Tice H."/>
            <person name="Bruce D."/>
            <person name="Goodwin L."/>
            <person name="Pitluck S."/>
            <person name="Peters L."/>
            <person name="Ovchinnikova G."/>
            <person name="Zeytun A."/>
            <person name="Lu M."/>
            <person name="Kyrpides N."/>
            <person name="Mavromatis K."/>
            <person name="Ivanova N."/>
            <person name="Brettin T."/>
            <person name="Detter J.C."/>
            <person name="Han C."/>
            <person name="Larimer F."/>
            <person name="Land M."/>
            <person name="Hauser L."/>
            <person name="Markowitz V."/>
            <person name="Cheng J.-F."/>
            <person name="Hugenholtz P."/>
            <person name="Woyke T."/>
            <person name="Wu D."/>
            <person name="Spring S."/>
            <person name="Schroeder M."/>
            <person name="Brambilla E."/>
            <person name="Klenk H.-P."/>
            <person name="Eisen J.A."/>
        </authorList>
    </citation>
    <scope>NUCLEOTIDE SEQUENCE [LARGE SCALE GENOMIC DNA]</scope>
    <source>
        <strain evidence="3">ATCC 49306 / DSM 6799 / DCB-1</strain>
    </source>
</reference>
<dbReference type="EMBL" id="CP003360">
    <property type="protein sequence ID" value="AFM27104.1"/>
    <property type="molecule type" value="Genomic_DNA"/>
</dbReference>
<dbReference type="Pfam" id="PF05573">
    <property type="entry name" value="NosL"/>
    <property type="match status" value="1"/>
</dbReference>
<dbReference type="RefSeq" id="WP_014812219.1">
    <property type="nucleotide sequence ID" value="NC_018025.1"/>
</dbReference>
<protein>
    <submittedName>
        <fullName evidence="2">Putative lipoprotein involved in nitrous oxide reduction</fullName>
    </submittedName>
</protein>
<dbReference type="SUPFAM" id="SSF160387">
    <property type="entry name" value="NosL/MerB-like"/>
    <property type="match status" value="1"/>
</dbReference>
<keyword evidence="2" id="KW-0449">Lipoprotein</keyword>
<evidence type="ECO:0000313" key="2">
    <source>
        <dbReference type="EMBL" id="AFM27104.1"/>
    </source>
</evidence>
<evidence type="ECO:0000313" key="3">
    <source>
        <dbReference type="Proteomes" id="UP000006055"/>
    </source>
</evidence>
<dbReference type="Proteomes" id="UP000006055">
    <property type="component" value="Chromosome"/>
</dbReference>
<gene>
    <name evidence="2" type="ordered locus">Desti_4472</name>
</gene>
<proteinExistence type="predicted"/>
<keyword evidence="1" id="KW-0732">Signal</keyword>
<dbReference type="KEGG" id="dti:Desti_4472"/>
<dbReference type="PANTHER" id="PTHR41247">
    <property type="entry name" value="HTH-TYPE TRANSCRIPTIONAL REPRESSOR YCNK"/>
    <property type="match status" value="1"/>
</dbReference>
<feature type="chain" id="PRO_5003687692" evidence="1">
    <location>
        <begin position="26"/>
        <end position="174"/>
    </location>
</feature>
<keyword evidence="3" id="KW-1185">Reference proteome</keyword>
<dbReference type="STRING" id="706587.Desti_4472"/>
<dbReference type="HOGENOM" id="CLU_096026_1_0_7"/>
<dbReference type="OrthoDB" id="8564097at2"/>